<dbReference type="NCBIfam" id="TIGR01451">
    <property type="entry name" value="B_ant_repeat"/>
    <property type="match status" value="1"/>
</dbReference>
<evidence type="ECO:0000256" key="1">
    <source>
        <dbReference type="SAM" id="SignalP"/>
    </source>
</evidence>
<feature type="chain" id="PRO_5022894254" evidence="1">
    <location>
        <begin position="27"/>
        <end position="366"/>
    </location>
</feature>
<sequence>MLRKLIKPLLLSGSALALAMPGIAHAAGTVAGTTVTNTATVNFSVGGTAQNAVSSNAANFLVDRKVNVTVSEVGGAATTVTFGSTNQVTTFAVTNNTNSVMDYRLFAIEQLALVSTIFGHQDNYTVSNIRVFVDSNGNGIYDAGVDTGTFVDELAPDASVAVFIVADIPATGPSNAVAGISLTAVAATGGTGGALGADTIASLLGDNPGAVDNVFADGAGAIDLVRDGRFSAFDEYVVGTAAVTAIKTATTIMDPVNGSLLPKAIPGATVEYCIQVANAGPGTAQDVVVEDAIPANSTYVPGSLYVGGSTLLGACVADGSFEDDDTSGADDADGTTGSFDNTKIHSLIAAVPALSTVTTRFRVTVN</sequence>
<dbReference type="RefSeq" id="WP_149521134.1">
    <property type="nucleotide sequence ID" value="NZ_VTOU01000001.1"/>
</dbReference>
<dbReference type="AlphaFoldDB" id="A0A5D9CDP3"/>
<comment type="caution">
    <text evidence="3">The sequence shown here is derived from an EMBL/GenBank/DDBJ whole genome shotgun (WGS) entry which is preliminary data.</text>
</comment>
<dbReference type="InterPro" id="IPR001434">
    <property type="entry name" value="OmcB-like_DUF11"/>
</dbReference>
<evidence type="ECO:0000313" key="3">
    <source>
        <dbReference type="EMBL" id="TZG29476.1"/>
    </source>
</evidence>
<dbReference type="Proteomes" id="UP000322077">
    <property type="component" value="Unassembled WGS sequence"/>
</dbReference>
<dbReference type="Pfam" id="PF01345">
    <property type="entry name" value="DUF11"/>
    <property type="match status" value="1"/>
</dbReference>
<gene>
    <name evidence="3" type="ORF">FYJ91_04975</name>
</gene>
<reference evidence="3 4" key="1">
    <citation type="submission" date="2019-08" db="EMBL/GenBank/DDBJ databases">
        <authorList>
            <person name="Wang G."/>
            <person name="Xu Z."/>
        </authorList>
    </citation>
    <scope>NUCLEOTIDE SEQUENCE [LARGE SCALE GENOMIC DNA]</scope>
    <source>
        <strain evidence="3 4">ZX</strain>
    </source>
</reference>
<name>A0A5D9CDP3_9SPHN</name>
<accession>A0A5D9CDP3</accession>
<evidence type="ECO:0000259" key="2">
    <source>
        <dbReference type="Pfam" id="PF01345"/>
    </source>
</evidence>
<dbReference type="EMBL" id="VTOU01000001">
    <property type="protein sequence ID" value="TZG29476.1"/>
    <property type="molecule type" value="Genomic_DNA"/>
</dbReference>
<dbReference type="InterPro" id="IPR047589">
    <property type="entry name" value="DUF11_rpt"/>
</dbReference>
<feature type="domain" description="DUF11" evidence="2">
    <location>
        <begin position="266"/>
        <end position="303"/>
    </location>
</feature>
<feature type="signal peptide" evidence="1">
    <location>
        <begin position="1"/>
        <end position="26"/>
    </location>
</feature>
<keyword evidence="1" id="KW-0732">Signal</keyword>
<protein>
    <submittedName>
        <fullName evidence="3">DUF11 domain-containing protein</fullName>
    </submittedName>
</protein>
<keyword evidence="4" id="KW-1185">Reference proteome</keyword>
<organism evidence="3 4">
    <name type="scientific">Sphingomonas montanisoli</name>
    <dbReference type="NCBI Taxonomy" id="2606412"/>
    <lineage>
        <taxon>Bacteria</taxon>
        <taxon>Pseudomonadati</taxon>
        <taxon>Pseudomonadota</taxon>
        <taxon>Alphaproteobacteria</taxon>
        <taxon>Sphingomonadales</taxon>
        <taxon>Sphingomonadaceae</taxon>
        <taxon>Sphingomonas</taxon>
    </lineage>
</organism>
<proteinExistence type="predicted"/>
<evidence type="ECO:0000313" key="4">
    <source>
        <dbReference type="Proteomes" id="UP000322077"/>
    </source>
</evidence>